<gene>
    <name evidence="1" type="ORF">TRIP_B220110</name>
</gene>
<organism evidence="1">
    <name type="scientific">Uncultured Desulfatiglans sp</name>
    <dbReference type="NCBI Taxonomy" id="1748965"/>
    <lineage>
        <taxon>Bacteria</taxon>
        <taxon>Pseudomonadati</taxon>
        <taxon>Thermodesulfobacteriota</taxon>
        <taxon>Desulfobacteria</taxon>
        <taxon>Desulfatiglandales</taxon>
        <taxon>Desulfatiglandaceae</taxon>
        <taxon>Desulfatiglans</taxon>
        <taxon>environmental samples</taxon>
    </lineage>
</organism>
<protein>
    <submittedName>
        <fullName evidence="1">Uncharacterized protein</fullName>
    </submittedName>
</protein>
<name>A0A653A5B5_UNCDX</name>
<reference evidence="1" key="1">
    <citation type="submission" date="2018-07" db="EMBL/GenBank/DDBJ databases">
        <authorList>
            <consortium name="Genoscope - CEA"/>
            <person name="William W."/>
        </authorList>
    </citation>
    <scope>NUCLEOTIDE SEQUENCE</scope>
    <source>
        <strain evidence="1">IK1</strain>
    </source>
</reference>
<proteinExistence type="predicted"/>
<sequence length="37" mass="4143">MQALYLGIFPQLVKSGFFKTLLMAVDLYGLQAHDLSL</sequence>
<dbReference type="AlphaFoldDB" id="A0A653A5B5"/>
<accession>A0A653A5B5</accession>
<evidence type="ECO:0000313" key="1">
    <source>
        <dbReference type="EMBL" id="VBB42862.1"/>
    </source>
</evidence>
<dbReference type="EMBL" id="UPXX01000015">
    <property type="protein sequence ID" value="VBB42862.1"/>
    <property type="molecule type" value="Genomic_DNA"/>
</dbReference>